<feature type="transmembrane region" description="Helical" evidence="2">
    <location>
        <begin position="769"/>
        <end position="790"/>
    </location>
</feature>
<dbReference type="AlphaFoldDB" id="A0ABD3N8V3"/>
<feature type="region of interest" description="Disordered" evidence="1">
    <location>
        <begin position="326"/>
        <end position="346"/>
    </location>
</feature>
<name>A0ABD3N8V3_9STRA</name>
<evidence type="ECO:0000313" key="4">
    <source>
        <dbReference type="Proteomes" id="UP001530293"/>
    </source>
</evidence>
<keyword evidence="2" id="KW-1133">Transmembrane helix</keyword>
<sequence>MMLQYDHLPTEILGLVESFLPPSDCAHLSATSTSLHRRWTAMRWYRTFQLHYGWRDQARLQKRTEKLRHCRRVLTKLIRLQTEEQRRQHQLTFYWDASERNLLSDNEKTVASNASINAAFSKYNECYRYGWEFTFVGCCHDEDPLQFCSTCHPTSSKSCSESIGTCKPRRGALLDDDDKSVDGQGGIPHPPNHQSQSNCRGLVNEDQCASTTQFNVTALVPSVKRLYVDLWDTIELSLLGYYDAADDEEPQVIHDQYPVPAIMRILRTSFLPDLFEYLYFMVGLKPLAMKTASHLSASRRRRRRRMRRGGGVLGPMLSRRFFGGTQGLKSPQQHQQPQQQRHAKTAASTTISDLIMRPCFEYVWRGITAPGDNMMESSYSQVNGSTTDTTTFEEIISLSDAAATMSAWKLACFLQQRGVGCLRCEICDCIDLIGDEIDSCDSPPKLSGQVENESTDESDDELHDANARENRVQPEASGRSTLLEEFHKKIGGGGAWIAPCQCRDPVHRQCLEKKLNLVTKYEPWERLQLRFGRLRTILTRAKEDQSSVTPLAPKVWISYDNTIPVGWGWRHPADNDNEDDDSVTAVDDMGRFRSPSATCDRCGERFVRTVRLPRSRWEVLTASLSDPISMMRAVSTFIHFVLACAFLAACEGMCSDASCSSHRILLSTPLGVLKWPTTGLNGLALAWWQLQQCCMLHIFFSRRFAAIVDRLWMGPISFFYFRLYFYFIVTSALLTASYIPMVSRAIRINFLESWIAPWILELLQPVGDAIALANLFQYAFVSTTVVCIFWRTNYRIFTVADGKEAAAILRRGEVAAPDLPGVNNPERIARLNGARHVADNADPDLHLRHRAWGAGGGVNAANHPMYHGPW</sequence>
<proteinExistence type="predicted"/>
<feature type="region of interest" description="Disordered" evidence="1">
    <location>
        <begin position="443"/>
        <end position="478"/>
    </location>
</feature>
<feature type="compositionally biased region" description="Low complexity" evidence="1">
    <location>
        <begin position="331"/>
        <end position="340"/>
    </location>
</feature>
<comment type="caution">
    <text evidence="3">The sequence shown here is derived from an EMBL/GenBank/DDBJ whole genome shotgun (WGS) entry which is preliminary data.</text>
</comment>
<keyword evidence="2" id="KW-0472">Membrane</keyword>
<feature type="transmembrane region" description="Helical" evidence="2">
    <location>
        <begin position="637"/>
        <end position="658"/>
    </location>
</feature>
<feature type="compositionally biased region" description="Acidic residues" evidence="1">
    <location>
        <begin position="453"/>
        <end position="462"/>
    </location>
</feature>
<dbReference type="Proteomes" id="UP001530293">
    <property type="component" value="Unassembled WGS sequence"/>
</dbReference>
<dbReference type="CDD" id="cd09917">
    <property type="entry name" value="F-box_SF"/>
    <property type="match status" value="1"/>
</dbReference>
<dbReference type="EMBL" id="JALLBG020000011">
    <property type="protein sequence ID" value="KAL3772382.1"/>
    <property type="molecule type" value="Genomic_DNA"/>
</dbReference>
<evidence type="ECO:0000313" key="3">
    <source>
        <dbReference type="EMBL" id="KAL3772382.1"/>
    </source>
</evidence>
<feature type="compositionally biased region" description="Basic and acidic residues" evidence="1">
    <location>
        <begin position="463"/>
        <end position="472"/>
    </location>
</feature>
<reference evidence="3 4" key="1">
    <citation type="submission" date="2024-10" db="EMBL/GenBank/DDBJ databases">
        <title>Updated reference genomes for cyclostephanoid diatoms.</title>
        <authorList>
            <person name="Roberts W.R."/>
            <person name="Alverson A.J."/>
        </authorList>
    </citation>
    <scope>NUCLEOTIDE SEQUENCE [LARGE SCALE GENOMIC DNA]</scope>
    <source>
        <strain evidence="3 4">AJA232-27</strain>
    </source>
</reference>
<keyword evidence="4" id="KW-1185">Reference proteome</keyword>
<feature type="transmembrane region" description="Helical" evidence="2">
    <location>
        <begin position="721"/>
        <end position="741"/>
    </location>
</feature>
<evidence type="ECO:0000256" key="1">
    <source>
        <dbReference type="SAM" id="MobiDB-lite"/>
    </source>
</evidence>
<keyword evidence="2" id="KW-0812">Transmembrane</keyword>
<organism evidence="3 4">
    <name type="scientific">Discostella pseudostelligera</name>
    <dbReference type="NCBI Taxonomy" id="259834"/>
    <lineage>
        <taxon>Eukaryota</taxon>
        <taxon>Sar</taxon>
        <taxon>Stramenopiles</taxon>
        <taxon>Ochrophyta</taxon>
        <taxon>Bacillariophyta</taxon>
        <taxon>Coscinodiscophyceae</taxon>
        <taxon>Thalassiosirophycidae</taxon>
        <taxon>Stephanodiscales</taxon>
        <taxon>Stephanodiscaceae</taxon>
        <taxon>Discostella</taxon>
    </lineage>
</organism>
<evidence type="ECO:0000256" key="2">
    <source>
        <dbReference type="SAM" id="Phobius"/>
    </source>
</evidence>
<gene>
    <name evidence="3" type="ORF">ACHAWU_005559</name>
</gene>
<protein>
    <recommendedName>
        <fullName evidence="5">F-box domain-containing protein</fullName>
    </recommendedName>
</protein>
<evidence type="ECO:0008006" key="5">
    <source>
        <dbReference type="Google" id="ProtNLM"/>
    </source>
</evidence>
<accession>A0ABD3N8V3</accession>